<evidence type="ECO:0000256" key="7">
    <source>
        <dbReference type="SAM" id="Phobius"/>
    </source>
</evidence>
<keyword evidence="6 7" id="KW-0472">Membrane</keyword>
<feature type="transmembrane region" description="Helical" evidence="7">
    <location>
        <begin position="48"/>
        <end position="71"/>
    </location>
</feature>
<dbReference type="AlphaFoldDB" id="A0AAD5T1A5"/>
<comment type="caution">
    <text evidence="8">The sequence shown here is derived from an EMBL/GenBank/DDBJ whole genome shotgun (WGS) entry which is preliminary data.</text>
</comment>
<evidence type="ECO:0000256" key="4">
    <source>
        <dbReference type="ARBA" id="ARBA00022692"/>
    </source>
</evidence>
<dbReference type="Proteomes" id="UP001211907">
    <property type="component" value="Unassembled WGS sequence"/>
</dbReference>
<dbReference type="Pfam" id="PF03239">
    <property type="entry name" value="FTR1"/>
    <property type="match status" value="1"/>
</dbReference>
<evidence type="ECO:0000256" key="5">
    <source>
        <dbReference type="ARBA" id="ARBA00022989"/>
    </source>
</evidence>
<feature type="transmembrane region" description="Helical" evidence="7">
    <location>
        <begin position="353"/>
        <end position="373"/>
    </location>
</feature>
<proteinExistence type="inferred from homology"/>
<keyword evidence="3" id="KW-0410">Iron transport</keyword>
<keyword evidence="9" id="KW-1185">Reference proteome</keyword>
<keyword evidence="3" id="KW-0408">Iron</keyword>
<name>A0AAD5T1A5_9FUNG</name>
<keyword evidence="4 7" id="KW-0812">Transmembrane</keyword>
<feature type="transmembrane region" description="Helical" evidence="7">
    <location>
        <begin position="236"/>
        <end position="255"/>
    </location>
</feature>
<feature type="transmembrane region" description="Helical" evidence="7">
    <location>
        <begin position="267"/>
        <end position="287"/>
    </location>
</feature>
<sequence length="431" mass="47962">MAFGFSVPMFFITMREALEAAVVVSVLYSFVHQSFPKESFLFKRMNRLITLGTVIAIGICIVIGSAFLFIVERSKSPNEPNFPKKKRASAEGLWEGIEGLIAGIMLTFLSFAFLQSDELTEKWHKKLRKAFNVEEPVRDENDDSASIKSQESITDKIFSALLNYFTTKEKKKAEVQVENNDGLEISDDSKDKAVLTPSNTAGYTMFILPFITVLREGLECVVFFGGIGIASDPGTIPLAAAFGFLAGGLIGYGIFKAGNSMKARTFFFAATVFLLLLSVGLLTRSVGKIETFRFQQSIGTNVDLTESNGVYDVNTTLWFLNCCNPEEEVPNNYGWQILSAVFGWNRQGTKLTVGLYVGYCLFVSVILIVMKLWKLRKFRLRKAKRLAREAAKKEKNVQLEEFLDDTAGENVGGPSNETLDTKLVENFVPSD</sequence>
<dbReference type="GO" id="GO:0015093">
    <property type="term" value="F:ferrous iron transmembrane transporter activity"/>
    <property type="evidence" value="ECO:0007669"/>
    <property type="project" value="TreeGrafter"/>
</dbReference>
<evidence type="ECO:0000313" key="9">
    <source>
        <dbReference type="Proteomes" id="UP001211907"/>
    </source>
</evidence>
<feature type="transmembrane region" description="Helical" evidence="7">
    <location>
        <begin position="92"/>
        <end position="114"/>
    </location>
</feature>
<evidence type="ECO:0000256" key="6">
    <source>
        <dbReference type="ARBA" id="ARBA00023136"/>
    </source>
</evidence>
<comment type="subcellular location">
    <subcellularLocation>
        <location evidence="1">Membrane</location>
        <topology evidence="1">Multi-pass membrane protein</topology>
    </subcellularLocation>
</comment>
<dbReference type="GO" id="GO:0033573">
    <property type="term" value="C:high-affinity iron permease complex"/>
    <property type="evidence" value="ECO:0007669"/>
    <property type="project" value="InterPro"/>
</dbReference>
<evidence type="ECO:0000256" key="2">
    <source>
        <dbReference type="ARBA" id="ARBA00008333"/>
    </source>
</evidence>
<dbReference type="PANTHER" id="PTHR31632">
    <property type="entry name" value="IRON TRANSPORTER FTH1"/>
    <property type="match status" value="1"/>
</dbReference>
<gene>
    <name evidence="8" type="primary">FTR1_3</name>
    <name evidence="8" type="ORF">HK100_012395</name>
</gene>
<reference evidence="8" key="1">
    <citation type="submission" date="2020-05" db="EMBL/GenBank/DDBJ databases">
        <title>Phylogenomic resolution of chytrid fungi.</title>
        <authorList>
            <person name="Stajich J.E."/>
            <person name="Amses K."/>
            <person name="Simmons R."/>
            <person name="Seto K."/>
            <person name="Myers J."/>
            <person name="Bonds A."/>
            <person name="Quandt C.A."/>
            <person name="Barry K."/>
            <person name="Liu P."/>
            <person name="Grigoriev I."/>
            <person name="Longcore J.E."/>
            <person name="James T.Y."/>
        </authorList>
    </citation>
    <scope>NUCLEOTIDE SEQUENCE</scope>
    <source>
        <strain evidence="8">JEL0513</strain>
    </source>
</reference>
<protein>
    <submittedName>
        <fullName evidence="8">High-affinity iron permease</fullName>
    </submittedName>
</protein>
<dbReference type="PANTHER" id="PTHR31632:SF2">
    <property type="entry name" value="PLASMA MEMBRANE IRON PERMEASE"/>
    <property type="match status" value="1"/>
</dbReference>
<dbReference type="InterPro" id="IPR004923">
    <property type="entry name" value="FTR1/Fip1/EfeU"/>
</dbReference>
<evidence type="ECO:0000313" key="8">
    <source>
        <dbReference type="EMBL" id="KAJ3121407.1"/>
    </source>
</evidence>
<evidence type="ECO:0000256" key="1">
    <source>
        <dbReference type="ARBA" id="ARBA00004141"/>
    </source>
</evidence>
<keyword evidence="3" id="KW-0813">Transport</keyword>
<comment type="similarity">
    <text evidence="2">Belongs to the oxidase-dependent Fe transporter (OFeT) (TC 9.A.10.1) family.</text>
</comment>
<accession>A0AAD5T1A5</accession>
<organism evidence="8 9">
    <name type="scientific">Physocladia obscura</name>
    <dbReference type="NCBI Taxonomy" id="109957"/>
    <lineage>
        <taxon>Eukaryota</taxon>
        <taxon>Fungi</taxon>
        <taxon>Fungi incertae sedis</taxon>
        <taxon>Chytridiomycota</taxon>
        <taxon>Chytridiomycota incertae sedis</taxon>
        <taxon>Chytridiomycetes</taxon>
        <taxon>Chytridiales</taxon>
        <taxon>Chytriomycetaceae</taxon>
        <taxon>Physocladia</taxon>
    </lineage>
</organism>
<dbReference type="EMBL" id="JADGJH010000882">
    <property type="protein sequence ID" value="KAJ3121407.1"/>
    <property type="molecule type" value="Genomic_DNA"/>
</dbReference>
<keyword evidence="3" id="KW-0406">Ion transport</keyword>
<keyword evidence="5 7" id="KW-1133">Transmembrane helix</keyword>
<evidence type="ECO:0000256" key="3">
    <source>
        <dbReference type="ARBA" id="ARBA00022496"/>
    </source>
</evidence>